<keyword evidence="2" id="KW-1185">Reference proteome</keyword>
<protein>
    <recommendedName>
        <fullName evidence="3">RNase III domain-containing protein</fullName>
    </recommendedName>
</protein>
<dbReference type="GeneID" id="37179499"/>
<dbReference type="GO" id="GO:0004525">
    <property type="term" value="F:ribonuclease III activity"/>
    <property type="evidence" value="ECO:0007669"/>
    <property type="project" value="InterPro"/>
</dbReference>
<dbReference type="InterPro" id="IPR036389">
    <property type="entry name" value="RNase_III_sf"/>
</dbReference>
<sequence>MSSVTPNSDIILIKQVETLTGYRFQDGELLRKALTAAGADRDNHEGNRTLAQVGKHFVSLCSVRLGYLSGTSPQICSIMKDQIVSIGRCAKLAQSAKLDQIINFCPTSGSRSSKSLDLAINALIGAIYLESDSNQITTRALEQMRWFKPHVRPLSPGVLEQNIRMDEREELAPSNALMSANKPPKNIAEEYSQPKNAVFNGFMEEEAKACFRHGISPPQETYLNPRALRQILELQKSVPKWLNLPMLFLTFAGPQSIAGLHDNIHGSLGIENPSPAIFLAQASAKQRYCNIEALENLKCHVDLLIYYNTWQLFELCTDQEGTDLGVSYRPDAGPQGPGNPINLRRADITRRILQIAYPDLEPSSRSYSLIRQRVTVLRRRGERLKSLHESFGLGIFGLMHSHDSPIPSLSHLL</sequence>
<proteinExistence type="predicted"/>
<accession>A0A8T8WY95</accession>
<dbReference type="Proteomes" id="UP000249497">
    <property type="component" value="Unassembled WGS sequence"/>
</dbReference>
<evidence type="ECO:0000313" key="1">
    <source>
        <dbReference type="EMBL" id="RAH80836.1"/>
    </source>
</evidence>
<dbReference type="OrthoDB" id="67027at2759"/>
<dbReference type="Gene3D" id="1.10.1520.10">
    <property type="entry name" value="Ribonuclease III domain"/>
    <property type="match status" value="1"/>
</dbReference>
<reference evidence="1 2" key="1">
    <citation type="submission" date="2018-02" db="EMBL/GenBank/DDBJ databases">
        <title>The genomes of Aspergillus section Nigri reveals drivers in fungal speciation.</title>
        <authorList>
            <consortium name="DOE Joint Genome Institute"/>
            <person name="Vesth T.C."/>
            <person name="Nybo J."/>
            <person name="Theobald S."/>
            <person name="Brandl J."/>
            <person name="Frisvad J.C."/>
            <person name="Nielsen K.F."/>
            <person name="Lyhne E.K."/>
            <person name="Kogle M.E."/>
            <person name="Kuo A."/>
            <person name="Riley R."/>
            <person name="Clum A."/>
            <person name="Nolan M."/>
            <person name="Lipzen A."/>
            <person name="Salamov A."/>
            <person name="Henrissat B."/>
            <person name="Wiebenga A."/>
            <person name="De vries R.P."/>
            <person name="Grigoriev I.V."/>
            <person name="Mortensen U.H."/>
            <person name="Andersen M.R."/>
            <person name="Baker S.E."/>
        </authorList>
    </citation>
    <scope>NUCLEOTIDE SEQUENCE [LARGE SCALE GENOMIC DNA]</scope>
    <source>
        <strain evidence="1 2">CBS 114.51</strain>
    </source>
</reference>
<evidence type="ECO:0000313" key="2">
    <source>
        <dbReference type="Proteomes" id="UP000249497"/>
    </source>
</evidence>
<organism evidence="1 2">
    <name type="scientific">Aspergillus japonicus CBS 114.51</name>
    <dbReference type="NCBI Taxonomy" id="1448312"/>
    <lineage>
        <taxon>Eukaryota</taxon>
        <taxon>Fungi</taxon>
        <taxon>Dikarya</taxon>
        <taxon>Ascomycota</taxon>
        <taxon>Pezizomycotina</taxon>
        <taxon>Eurotiomycetes</taxon>
        <taxon>Eurotiomycetidae</taxon>
        <taxon>Eurotiales</taxon>
        <taxon>Aspergillaceae</taxon>
        <taxon>Aspergillus</taxon>
        <taxon>Aspergillus subgen. Circumdati</taxon>
    </lineage>
</organism>
<dbReference type="GO" id="GO:0006396">
    <property type="term" value="P:RNA processing"/>
    <property type="evidence" value="ECO:0007669"/>
    <property type="project" value="InterPro"/>
</dbReference>
<gene>
    <name evidence="1" type="ORF">BO86DRAFT_432498</name>
</gene>
<name>A0A8T8WY95_ASPJA</name>
<dbReference type="AlphaFoldDB" id="A0A8T8WY95"/>
<dbReference type="EMBL" id="KZ824800">
    <property type="protein sequence ID" value="RAH80836.1"/>
    <property type="molecule type" value="Genomic_DNA"/>
</dbReference>
<dbReference type="SUPFAM" id="SSF69065">
    <property type="entry name" value="RNase III domain-like"/>
    <property type="match status" value="1"/>
</dbReference>
<dbReference type="RefSeq" id="XP_025526730.1">
    <property type="nucleotide sequence ID" value="XM_025675806.1"/>
</dbReference>
<evidence type="ECO:0008006" key="3">
    <source>
        <dbReference type="Google" id="ProtNLM"/>
    </source>
</evidence>